<organism evidence="1">
    <name type="scientific">marine sediment metagenome</name>
    <dbReference type="NCBI Taxonomy" id="412755"/>
    <lineage>
        <taxon>unclassified sequences</taxon>
        <taxon>metagenomes</taxon>
        <taxon>ecological metagenomes</taxon>
    </lineage>
</organism>
<name>A0A0F9LS41_9ZZZZ</name>
<comment type="caution">
    <text evidence="1">The sequence shown here is derived from an EMBL/GenBank/DDBJ whole genome shotgun (WGS) entry which is preliminary data.</text>
</comment>
<reference evidence="1" key="1">
    <citation type="journal article" date="2015" name="Nature">
        <title>Complex archaea that bridge the gap between prokaryotes and eukaryotes.</title>
        <authorList>
            <person name="Spang A."/>
            <person name="Saw J.H."/>
            <person name="Jorgensen S.L."/>
            <person name="Zaremba-Niedzwiedzka K."/>
            <person name="Martijn J."/>
            <person name="Lind A.E."/>
            <person name="van Eijk R."/>
            <person name="Schleper C."/>
            <person name="Guy L."/>
            <person name="Ettema T.J."/>
        </authorList>
    </citation>
    <scope>NUCLEOTIDE SEQUENCE</scope>
</reference>
<dbReference type="AlphaFoldDB" id="A0A0F9LS41"/>
<accession>A0A0F9LS41</accession>
<protein>
    <submittedName>
        <fullName evidence="1">Uncharacterized protein</fullName>
    </submittedName>
</protein>
<dbReference type="EMBL" id="LAZR01005682">
    <property type="protein sequence ID" value="KKM97989.1"/>
    <property type="molecule type" value="Genomic_DNA"/>
</dbReference>
<proteinExistence type="predicted"/>
<sequence length="75" mass="8638">MPVAKIIQALKEVGAKEMSTRPDDYLEKVNWYYVKTPNKLAGAVERHIFNNYSHYITYEDNQGDLTLVRFAASDV</sequence>
<evidence type="ECO:0000313" key="1">
    <source>
        <dbReference type="EMBL" id="KKM97989.1"/>
    </source>
</evidence>
<gene>
    <name evidence="1" type="ORF">LCGC14_1162530</name>
</gene>